<protein>
    <submittedName>
        <fullName evidence="7">Oidioi.mRNA.OKI2018_I69.chr2.g7452.t1.cds</fullName>
    </submittedName>
</protein>
<feature type="transmembrane region" description="Helical" evidence="6">
    <location>
        <begin position="150"/>
        <end position="171"/>
    </location>
</feature>
<feature type="transmembrane region" description="Helical" evidence="6">
    <location>
        <begin position="210"/>
        <end position="229"/>
    </location>
</feature>
<evidence type="ECO:0000256" key="1">
    <source>
        <dbReference type="ARBA" id="ARBA00004141"/>
    </source>
</evidence>
<organism evidence="7 8">
    <name type="scientific">Oikopleura dioica</name>
    <name type="common">Tunicate</name>
    <dbReference type="NCBI Taxonomy" id="34765"/>
    <lineage>
        <taxon>Eukaryota</taxon>
        <taxon>Metazoa</taxon>
        <taxon>Chordata</taxon>
        <taxon>Tunicata</taxon>
        <taxon>Appendicularia</taxon>
        <taxon>Copelata</taxon>
        <taxon>Oikopleuridae</taxon>
        <taxon>Oikopleura</taxon>
    </lineage>
</organism>
<dbReference type="InterPro" id="IPR013861">
    <property type="entry name" value="TMEM115/Pdh1/Rbl19"/>
</dbReference>
<feature type="transmembrane region" description="Helical" evidence="6">
    <location>
        <begin position="29"/>
        <end position="54"/>
    </location>
</feature>
<comment type="subcellular location">
    <subcellularLocation>
        <location evidence="1">Membrane</location>
        <topology evidence="1">Multi-pass membrane protein</topology>
    </subcellularLocation>
</comment>
<keyword evidence="3 6" id="KW-1133">Transmembrane helix</keyword>
<name>A0ABN7T9X0_OIKDI</name>
<evidence type="ECO:0000256" key="2">
    <source>
        <dbReference type="ARBA" id="ARBA00022692"/>
    </source>
</evidence>
<evidence type="ECO:0000256" key="4">
    <source>
        <dbReference type="ARBA" id="ARBA00023136"/>
    </source>
</evidence>
<evidence type="ECO:0000256" key="6">
    <source>
        <dbReference type="SAM" id="Phobius"/>
    </source>
</evidence>
<dbReference type="Pfam" id="PF08551">
    <property type="entry name" value="DUF1751"/>
    <property type="match status" value="1"/>
</dbReference>
<feature type="transmembrane region" description="Helical" evidence="6">
    <location>
        <begin position="90"/>
        <end position="106"/>
    </location>
</feature>
<keyword evidence="4 6" id="KW-0472">Membrane</keyword>
<feature type="compositionally biased region" description="Basic and acidic residues" evidence="5">
    <location>
        <begin position="290"/>
        <end position="305"/>
    </location>
</feature>
<dbReference type="PANTHER" id="PTHR13377:SF3">
    <property type="entry name" value="TRANSMEMBRANE PROTEIN 115"/>
    <property type="match status" value="1"/>
</dbReference>
<keyword evidence="8" id="KW-1185">Reference proteome</keyword>
<accession>A0ABN7T9X0</accession>
<keyword evidence="2 6" id="KW-0812">Transmembrane</keyword>
<sequence>MAIDVKNTIAQWRQEIVMTLKESTKSARILCVLLVFFYALSGYILGGLAITPGYLFPPKFWVWTLITSPMIENTFLMGPALIFSCCKRDVRLLSAIVYLVCYAVVFNDDLLFATSIHGLASFKAGVFVALKQSRGEDTVIFRLKVKQIPFTYLCCAAVLCMTEIISFSYFVMLNTGMFSAWIYLRFFQQHSRGRGDLADHFAFATFYPKIFRGPVGFLSNIIWNILVKLRICQRATYKYDVAAASNITISLPGTSEADAERRRKKALAALQERMATIESPEEGWSDEEETPKAPEKAEASVKIENEVADPVA</sequence>
<dbReference type="PANTHER" id="PTHR13377">
    <property type="entry name" value="PLACENTAL PROTEIN 6"/>
    <property type="match status" value="1"/>
</dbReference>
<proteinExistence type="predicted"/>
<feature type="region of interest" description="Disordered" evidence="5">
    <location>
        <begin position="275"/>
        <end position="312"/>
    </location>
</feature>
<evidence type="ECO:0000313" key="8">
    <source>
        <dbReference type="Proteomes" id="UP001158576"/>
    </source>
</evidence>
<feature type="transmembrane region" description="Helical" evidence="6">
    <location>
        <begin position="112"/>
        <end position="130"/>
    </location>
</feature>
<evidence type="ECO:0000313" key="7">
    <source>
        <dbReference type="EMBL" id="CAG5113341.1"/>
    </source>
</evidence>
<evidence type="ECO:0000256" key="5">
    <source>
        <dbReference type="SAM" id="MobiDB-lite"/>
    </source>
</evidence>
<dbReference type="SMART" id="SM01160">
    <property type="entry name" value="DUF1751"/>
    <property type="match status" value="1"/>
</dbReference>
<dbReference type="Proteomes" id="UP001158576">
    <property type="component" value="Chromosome 2"/>
</dbReference>
<evidence type="ECO:0000256" key="3">
    <source>
        <dbReference type="ARBA" id="ARBA00022989"/>
    </source>
</evidence>
<reference evidence="7 8" key="1">
    <citation type="submission" date="2021-04" db="EMBL/GenBank/DDBJ databases">
        <authorList>
            <person name="Bliznina A."/>
        </authorList>
    </citation>
    <scope>NUCLEOTIDE SEQUENCE [LARGE SCALE GENOMIC DNA]</scope>
</reference>
<gene>
    <name evidence="7" type="ORF">OKIOD_LOCUS16217</name>
</gene>
<dbReference type="EMBL" id="OU015567">
    <property type="protein sequence ID" value="CAG5113341.1"/>
    <property type="molecule type" value="Genomic_DNA"/>
</dbReference>
<feature type="transmembrane region" description="Helical" evidence="6">
    <location>
        <begin position="60"/>
        <end position="83"/>
    </location>
</feature>
<feature type="compositionally biased region" description="Acidic residues" evidence="5">
    <location>
        <begin position="279"/>
        <end position="289"/>
    </location>
</feature>